<reference evidence="2" key="1">
    <citation type="submission" date="2022-06" db="EMBL/GenBank/DDBJ databases">
        <title>Solitalea sp. MAHUQ-68 isolated from rhizospheric soil.</title>
        <authorList>
            <person name="Huq M.A."/>
        </authorList>
    </citation>
    <scope>NUCLEOTIDE SEQUENCE</scope>
    <source>
        <strain evidence="2">MAHUQ-68</strain>
    </source>
</reference>
<feature type="transmembrane region" description="Helical" evidence="1">
    <location>
        <begin position="116"/>
        <end position="137"/>
    </location>
</feature>
<organism evidence="2 3">
    <name type="scientific">Solitalea agri</name>
    <dbReference type="NCBI Taxonomy" id="2953739"/>
    <lineage>
        <taxon>Bacteria</taxon>
        <taxon>Pseudomonadati</taxon>
        <taxon>Bacteroidota</taxon>
        <taxon>Sphingobacteriia</taxon>
        <taxon>Sphingobacteriales</taxon>
        <taxon>Sphingobacteriaceae</taxon>
        <taxon>Solitalea</taxon>
    </lineage>
</organism>
<keyword evidence="3" id="KW-1185">Reference proteome</keyword>
<sequence length="147" mass="16634">MNAEDTYLKVFTGRGFLIIGIIFILFGLYELTNNSYLVFYGKKTNAVIDSMYVNDSDSGDKKIVIIKFNDSNHEPNTVEYMLPYDGYNLNRSDSLVIYYAKKNPQNYVIDSPFNKVCIGLIEIGIGLSASLLGIWMTKNPDLFELGD</sequence>
<name>A0A9X2F5V1_9SPHI</name>
<evidence type="ECO:0000313" key="3">
    <source>
        <dbReference type="Proteomes" id="UP001155182"/>
    </source>
</evidence>
<comment type="caution">
    <text evidence="2">The sequence shown here is derived from an EMBL/GenBank/DDBJ whole genome shotgun (WGS) entry which is preliminary data.</text>
</comment>
<keyword evidence="1" id="KW-0812">Transmembrane</keyword>
<proteinExistence type="predicted"/>
<evidence type="ECO:0000313" key="2">
    <source>
        <dbReference type="EMBL" id="MCO4294695.1"/>
    </source>
</evidence>
<evidence type="ECO:0008006" key="4">
    <source>
        <dbReference type="Google" id="ProtNLM"/>
    </source>
</evidence>
<dbReference type="RefSeq" id="WP_252589727.1">
    <property type="nucleotide sequence ID" value="NZ_JAMWYS010000059.1"/>
</dbReference>
<dbReference type="Proteomes" id="UP001155182">
    <property type="component" value="Unassembled WGS sequence"/>
</dbReference>
<evidence type="ECO:0000256" key="1">
    <source>
        <dbReference type="SAM" id="Phobius"/>
    </source>
</evidence>
<keyword evidence="1" id="KW-1133">Transmembrane helix</keyword>
<feature type="transmembrane region" description="Helical" evidence="1">
    <location>
        <begin position="6"/>
        <end position="29"/>
    </location>
</feature>
<keyword evidence="1" id="KW-0472">Membrane</keyword>
<accession>A0A9X2F5V1</accession>
<protein>
    <recommendedName>
        <fullName evidence="4">DUF3592 domain-containing protein</fullName>
    </recommendedName>
</protein>
<gene>
    <name evidence="2" type="ORF">NF867_17670</name>
</gene>
<dbReference type="EMBL" id="JAMWYS010000059">
    <property type="protein sequence ID" value="MCO4294695.1"/>
    <property type="molecule type" value="Genomic_DNA"/>
</dbReference>
<dbReference type="AlphaFoldDB" id="A0A9X2F5V1"/>